<dbReference type="EMBL" id="VGJX01000427">
    <property type="protein sequence ID" value="MBM3275061.1"/>
    <property type="molecule type" value="Genomic_DNA"/>
</dbReference>
<feature type="region of interest" description="Disordered" evidence="1">
    <location>
        <begin position="1"/>
        <end position="40"/>
    </location>
</feature>
<feature type="non-terminal residue" evidence="2">
    <location>
        <position position="309"/>
    </location>
</feature>
<evidence type="ECO:0000256" key="1">
    <source>
        <dbReference type="SAM" id="MobiDB-lite"/>
    </source>
</evidence>
<name>A0A938BL94_9BACT</name>
<reference evidence="2 3" key="1">
    <citation type="submission" date="2019-03" db="EMBL/GenBank/DDBJ databases">
        <title>Lake Tanganyika Metagenome-Assembled Genomes (MAGs).</title>
        <authorList>
            <person name="Tran P."/>
        </authorList>
    </citation>
    <scope>NUCLEOTIDE SEQUENCE [LARGE SCALE GENOMIC DNA]</scope>
    <source>
        <strain evidence="2">K_DeepCast_65m_m2_236</strain>
    </source>
</reference>
<organism evidence="2 3">
    <name type="scientific">Candidatus Tanganyikabacteria bacterium</name>
    <dbReference type="NCBI Taxonomy" id="2961651"/>
    <lineage>
        <taxon>Bacteria</taxon>
        <taxon>Bacillati</taxon>
        <taxon>Candidatus Sericytochromatia</taxon>
        <taxon>Candidatus Tanganyikabacteria</taxon>
    </lineage>
</organism>
<sequence length="309" mass="33436">MAGSSNIRGPGQQPGFLQAPSTPTRGPQQTQQTQEQSLLDAAKQRPQGPQFFGYHTEASIMARLAQQGIAPNAINLRIAQQMLRYGLPLSPGTLANIRQMWQGMGAMAMADLEALIALFSMGVPIDGANLKSMLQLLSGGPMSHLFARLTLALKQQPQGTLQGLGAREADQLKTLLAAFWKLGNGPEALPKELAEFKTVTEKIKMMLDGGAATRFSGELGAELAAIQTLFQAQSMLQAQRQSSTSIYIPFFQWREQQPLPGEFLVQADRESAAHAAAQYTTVTVAVDTRNLGRITIDFTACRGHLGVQF</sequence>
<evidence type="ECO:0000313" key="2">
    <source>
        <dbReference type="EMBL" id="MBM3275061.1"/>
    </source>
</evidence>
<accession>A0A938BL94</accession>
<gene>
    <name evidence="2" type="ORF">FJZ00_07900</name>
</gene>
<proteinExistence type="predicted"/>
<dbReference type="AlphaFoldDB" id="A0A938BL94"/>
<protein>
    <submittedName>
        <fullName evidence="2">Uncharacterized protein</fullName>
    </submittedName>
</protein>
<comment type="caution">
    <text evidence="2">The sequence shown here is derived from an EMBL/GenBank/DDBJ whole genome shotgun (WGS) entry which is preliminary data.</text>
</comment>
<evidence type="ECO:0000313" key="3">
    <source>
        <dbReference type="Proteomes" id="UP000703893"/>
    </source>
</evidence>
<dbReference type="Proteomes" id="UP000703893">
    <property type="component" value="Unassembled WGS sequence"/>
</dbReference>